<keyword evidence="8" id="KW-0406">Ion transport</keyword>
<feature type="region of interest" description="Disordered" evidence="10">
    <location>
        <begin position="453"/>
        <end position="496"/>
    </location>
</feature>
<dbReference type="Gene3D" id="2.30.30.40">
    <property type="entry name" value="SH3 Domains"/>
    <property type="match status" value="1"/>
</dbReference>
<dbReference type="FunFam" id="3.40.50.300:FF:000023">
    <property type="entry name" value="Voltage-dependent L-type calcium channel subunit beta-2"/>
    <property type="match status" value="1"/>
</dbReference>
<keyword evidence="3" id="KW-0813">Transport</keyword>
<protein>
    <submittedName>
        <fullName evidence="12">Putative voltage-dependent calcium channel 8</fullName>
    </submittedName>
</protein>
<dbReference type="Gene3D" id="3.40.50.300">
    <property type="entry name" value="P-loop containing nucleotide triphosphate hydrolases"/>
    <property type="match status" value="1"/>
</dbReference>
<evidence type="ECO:0000256" key="7">
    <source>
        <dbReference type="ARBA" id="ARBA00022882"/>
    </source>
</evidence>
<keyword evidence="2" id="KW-0728">SH3 domain</keyword>
<dbReference type="SMART" id="SM00072">
    <property type="entry name" value="GuKc"/>
    <property type="match status" value="1"/>
</dbReference>
<feature type="compositionally biased region" description="Polar residues" evidence="10">
    <location>
        <begin position="203"/>
        <end position="225"/>
    </location>
</feature>
<dbReference type="SUPFAM" id="SSF50044">
    <property type="entry name" value="SH3-domain"/>
    <property type="match status" value="1"/>
</dbReference>
<dbReference type="InterPro" id="IPR000584">
    <property type="entry name" value="VDCC_L_bsu"/>
</dbReference>
<feature type="compositionally biased region" description="Basic and acidic residues" evidence="10">
    <location>
        <begin position="655"/>
        <end position="664"/>
    </location>
</feature>
<accession>A0A2S1WMB6</accession>
<keyword evidence="6" id="KW-0106">Calcium</keyword>
<evidence type="ECO:0000256" key="2">
    <source>
        <dbReference type="ARBA" id="ARBA00022443"/>
    </source>
</evidence>
<comment type="similarity">
    <text evidence="1">Belongs to the calcium channel beta subunit family.</text>
</comment>
<name>A0A2S1WMB6_9ANNE</name>
<evidence type="ECO:0000256" key="5">
    <source>
        <dbReference type="ARBA" id="ARBA00022568"/>
    </source>
</evidence>
<evidence type="ECO:0000256" key="1">
    <source>
        <dbReference type="ARBA" id="ARBA00010836"/>
    </source>
</evidence>
<dbReference type="EMBL" id="MG973407">
    <property type="protein sequence ID" value="AWJ68260.1"/>
    <property type="molecule type" value="mRNA"/>
</dbReference>
<dbReference type="InterPro" id="IPR027417">
    <property type="entry name" value="P-loop_NTPase"/>
</dbReference>
<dbReference type="InterPro" id="IPR008145">
    <property type="entry name" value="GK/Ca_channel_bsu"/>
</dbReference>
<dbReference type="AlphaFoldDB" id="A0A2S1WMB6"/>
<evidence type="ECO:0000256" key="8">
    <source>
        <dbReference type="ARBA" id="ARBA00023065"/>
    </source>
</evidence>
<sequence>MAVRPPTGSSPLAVLPNSLVTASPRINTGQGRRWTPSQGSVGQSSDHMEGPCSDESTTFRRQGSNDSDYSFQSSEFSIDDDPEVIRKEMEANRKEVEKLAEQQLEKSRIKPVAFAIRTNVAYRPSAEDDAPLRSKVLSFEARDFLHIKEKYNNDWWIGRIVREGTELGFIPSPAKLELLRLQLQTGSKSVGIYASKPNSASNIENMLNSKYPSSRGSTPPTPDNNATEDSDGAVRTSKLISTSVPRDKHKPFFKKSDATPPYEVVPSMRPIVLIGPSLKGFEVTDMMQKALFDFLKHRFEGRIIITRVTADISLAKRSILNGPSKRAIIERGNSRTSCIAEVQEEIERIFELARLMQLVVLDCDTINHPSQLLKTSLAPIIVYLKISSPKVLQRLIKSRTKSQSRNMNVQLVAAEKLNQCNPEMFDVILDENQLEDACDHLAEVLEAYWQATHPSPPSSVQVTQPPTTTALCTQPPTQQSSELQSLRPSTPSVAMSTTTVIPSGQFQLPNETVPMMNAANPSSPSGHLPHSRMMPSDAKFNNSAQISGPLTDSQFEKNPYEECNHHPPNVTVTTTPEFRCSINLASPFVQNFPNIQQSQEVDPHVKQQPRRRLPSISSGGAVIQRGNKEQASTVQRGNSDVGTEYESWNSPPMSRMDRSGHRPYESSQPNISRSWDHRQELVAERNYSNWNYRDYRQQSGLPPDKRWNRGSHAPTPPCEKWGSRYENRVEISEKGEWCIDVDECFSAKSRAYSPNRTNEFTHRDSIDI</sequence>
<reference evidence="12" key="1">
    <citation type="submission" date="2018-02" db="EMBL/GenBank/DDBJ databases">
        <title>Hirudo verbana central nervous system transcriptome analysis of ion channel and receptor content.</title>
        <authorList>
            <person name="Northcutt A.J."/>
            <person name="Schulz D.J."/>
            <person name="Mesce K.A."/>
        </authorList>
    </citation>
    <scope>NUCLEOTIDE SEQUENCE</scope>
</reference>
<dbReference type="GO" id="GO:0005891">
    <property type="term" value="C:voltage-gated calcium channel complex"/>
    <property type="evidence" value="ECO:0007669"/>
    <property type="project" value="InterPro"/>
</dbReference>
<feature type="compositionally biased region" description="Polar residues" evidence="10">
    <location>
        <begin position="54"/>
        <end position="73"/>
    </location>
</feature>
<evidence type="ECO:0000256" key="3">
    <source>
        <dbReference type="ARBA" id="ARBA00022448"/>
    </source>
</evidence>
<evidence type="ECO:0000256" key="10">
    <source>
        <dbReference type="SAM" id="MobiDB-lite"/>
    </source>
</evidence>
<keyword evidence="5" id="KW-0109">Calcium transport</keyword>
<dbReference type="PRINTS" id="PR01626">
    <property type="entry name" value="LCACHANNELB"/>
</dbReference>
<evidence type="ECO:0000259" key="11">
    <source>
        <dbReference type="SMART" id="SM00072"/>
    </source>
</evidence>
<dbReference type="SUPFAM" id="SSF52540">
    <property type="entry name" value="P-loop containing nucleoside triphosphate hydrolases"/>
    <property type="match status" value="1"/>
</dbReference>
<proteinExistence type="evidence at transcript level"/>
<feature type="domain" description="Guanylate kinase/L-type calcium channel beta subunit" evidence="11">
    <location>
        <begin position="267"/>
        <end position="449"/>
    </location>
</feature>
<feature type="compositionally biased region" description="Polar residues" evidence="10">
    <location>
        <begin position="629"/>
        <end position="652"/>
    </location>
</feature>
<feature type="compositionally biased region" description="Polar residues" evidence="10">
    <location>
        <begin position="470"/>
        <end position="496"/>
    </location>
</feature>
<feature type="region of interest" description="Disordered" evidence="10">
    <location>
        <begin position="600"/>
        <end position="672"/>
    </location>
</feature>
<feature type="compositionally biased region" description="Low complexity" evidence="10">
    <location>
        <begin position="458"/>
        <end position="469"/>
    </location>
</feature>
<dbReference type="Pfam" id="PF00625">
    <property type="entry name" value="Guanylate_kin"/>
    <property type="match status" value="1"/>
</dbReference>
<dbReference type="GO" id="GO:0005245">
    <property type="term" value="F:voltage-gated calcium channel activity"/>
    <property type="evidence" value="ECO:0007669"/>
    <property type="project" value="InterPro"/>
</dbReference>
<evidence type="ECO:0000256" key="4">
    <source>
        <dbReference type="ARBA" id="ARBA00022553"/>
    </source>
</evidence>
<keyword evidence="9" id="KW-0407">Ion channel</keyword>
<organism evidence="12">
    <name type="scientific">Hirudo verbana</name>
    <dbReference type="NCBI Taxonomy" id="311461"/>
    <lineage>
        <taxon>Eukaryota</taxon>
        <taxon>Metazoa</taxon>
        <taxon>Spiralia</taxon>
        <taxon>Lophotrochozoa</taxon>
        <taxon>Annelida</taxon>
        <taxon>Clitellata</taxon>
        <taxon>Hirudinea</taxon>
        <taxon>Hirudinida</taxon>
        <taxon>Hirudiniformes</taxon>
        <taxon>Hirudinidae</taxon>
        <taxon>Hirudo</taxon>
    </lineage>
</organism>
<evidence type="ECO:0000256" key="6">
    <source>
        <dbReference type="ARBA" id="ARBA00022837"/>
    </source>
</evidence>
<keyword evidence="4" id="KW-0597">Phosphoprotein</keyword>
<dbReference type="PANTHER" id="PTHR11824">
    <property type="entry name" value="VOLTAGE-DEPENDENT CALCIUM CHANNEL BETA SUBUNIT"/>
    <property type="match status" value="1"/>
</dbReference>
<evidence type="ECO:0000256" key="9">
    <source>
        <dbReference type="ARBA" id="ARBA00023303"/>
    </source>
</evidence>
<evidence type="ECO:0000313" key="12">
    <source>
        <dbReference type="EMBL" id="AWJ68260.1"/>
    </source>
</evidence>
<dbReference type="InterPro" id="IPR036028">
    <property type="entry name" value="SH3-like_dom_sf"/>
</dbReference>
<keyword evidence="7" id="KW-0851">Voltage-gated channel</keyword>
<feature type="region of interest" description="Disordered" evidence="10">
    <location>
        <begin position="203"/>
        <end position="236"/>
    </location>
</feature>
<feature type="compositionally biased region" description="Polar residues" evidence="10">
    <location>
        <begin position="22"/>
        <end position="45"/>
    </location>
</feature>
<feature type="region of interest" description="Disordered" evidence="10">
    <location>
        <begin position="22"/>
        <end position="73"/>
    </location>
</feature>